<comment type="caution">
    <text evidence="1">The sequence shown here is derived from an EMBL/GenBank/DDBJ whole genome shotgun (WGS) entry which is preliminary data.</text>
</comment>
<evidence type="ECO:0000313" key="2">
    <source>
        <dbReference type="Proteomes" id="UP000284706"/>
    </source>
</evidence>
<protein>
    <submittedName>
        <fullName evidence="1">Uncharacterized protein</fullName>
    </submittedName>
</protein>
<gene>
    <name evidence="1" type="ORF">CVT26_013341</name>
</gene>
<organism evidence="1 2">
    <name type="scientific">Gymnopilus dilepis</name>
    <dbReference type="NCBI Taxonomy" id="231916"/>
    <lineage>
        <taxon>Eukaryota</taxon>
        <taxon>Fungi</taxon>
        <taxon>Dikarya</taxon>
        <taxon>Basidiomycota</taxon>
        <taxon>Agaricomycotina</taxon>
        <taxon>Agaricomycetes</taxon>
        <taxon>Agaricomycetidae</taxon>
        <taxon>Agaricales</taxon>
        <taxon>Agaricineae</taxon>
        <taxon>Hymenogastraceae</taxon>
        <taxon>Gymnopilus</taxon>
    </lineage>
</organism>
<dbReference type="Proteomes" id="UP000284706">
    <property type="component" value="Unassembled WGS sequence"/>
</dbReference>
<keyword evidence="2" id="KW-1185">Reference proteome</keyword>
<dbReference type="OrthoDB" id="6613063at2759"/>
<name>A0A409YF18_9AGAR</name>
<dbReference type="InParanoid" id="A0A409YF18"/>
<dbReference type="AlphaFoldDB" id="A0A409YF18"/>
<accession>A0A409YF18</accession>
<reference evidence="1 2" key="1">
    <citation type="journal article" date="2018" name="Evol. Lett.">
        <title>Horizontal gene cluster transfer increased hallucinogenic mushroom diversity.</title>
        <authorList>
            <person name="Reynolds H.T."/>
            <person name="Vijayakumar V."/>
            <person name="Gluck-Thaler E."/>
            <person name="Korotkin H.B."/>
            <person name="Matheny P.B."/>
            <person name="Slot J.C."/>
        </authorList>
    </citation>
    <scope>NUCLEOTIDE SEQUENCE [LARGE SCALE GENOMIC DNA]</scope>
    <source>
        <strain evidence="1 2">SRW20</strain>
    </source>
</reference>
<sequence length="67" mass="7349">MPASDEAGTTESQTLILGSILTCKIEMQNDLDMHYSKQHAGTVVVDISTIQRLVGRVKLARAQFCLD</sequence>
<evidence type="ECO:0000313" key="1">
    <source>
        <dbReference type="EMBL" id="PPR01575.1"/>
    </source>
</evidence>
<dbReference type="EMBL" id="NHYE01000926">
    <property type="protein sequence ID" value="PPR01575.1"/>
    <property type="molecule type" value="Genomic_DNA"/>
</dbReference>
<proteinExistence type="predicted"/>